<accession>A0A7Z0IVE8</accession>
<proteinExistence type="predicted"/>
<dbReference type="InterPro" id="IPR013762">
    <property type="entry name" value="Integrase-like_cat_sf"/>
</dbReference>
<comment type="caution">
    <text evidence="3">The sequence shown here is derived from an EMBL/GenBank/DDBJ whole genome shotgun (WGS) entry which is preliminary data.</text>
</comment>
<protein>
    <submittedName>
        <fullName evidence="3">Integrase/recombinase XerC</fullName>
    </submittedName>
</protein>
<evidence type="ECO:0000313" key="4">
    <source>
        <dbReference type="Proteomes" id="UP000564496"/>
    </source>
</evidence>
<keyword evidence="1" id="KW-0233">DNA recombination</keyword>
<evidence type="ECO:0000256" key="1">
    <source>
        <dbReference type="ARBA" id="ARBA00023172"/>
    </source>
</evidence>
<dbReference type="PANTHER" id="PTHR30349:SF81">
    <property type="entry name" value="TYROSINE RECOMBINASE XERC"/>
    <property type="match status" value="1"/>
</dbReference>
<dbReference type="InterPro" id="IPR011010">
    <property type="entry name" value="DNA_brk_join_enz"/>
</dbReference>
<sequence length="254" mass="27647">MTTTRWWPTRSRPPTRCATTAATCSPSAGWAPKSVDAAMTGIANLYLWFGMPRPDVRSAAPSRRPAPQSLEEDQVRDVLRAAERRGIRDHALVNLLHASGVRISEAVELDVDDVPFGERKGIVHVRLGKGEKPRSIPLAGPSSALRALAAWCAHRRDQLGMPDDAGPLFVSRRGERLAERSIRDVVTKVGTAAGVELSPHTLRHTFGRGLVDKGVDLPTVATLMGHNDVNTTMVYTGPRTDHLEAATRLIAVDY</sequence>
<dbReference type="Pfam" id="PF00589">
    <property type="entry name" value="Phage_integrase"/>
    <property type="match status" value="1"/>
</dbReference>
<gene>
    <name evidence="3" type="ORF">BJ988_005967</name>
</gene>
<reference evidence="3 4" key="1">
    <citation type="submission" date="2020-07" db="EMBL/GenBank/DDBJ databases">
        <title>Sequencing the genomes of 1000 actinobacteria strains.</title>
        <authorList>
            <person name="Klenk H.-P."/>
        </authorList>
    </citation>
    <scope>NUCLEOTIDE SEQUENCE [LARGE SCALE GENOMIC DNA]</scope>
    <source>
        <strain evidence="3 4">DSM 26487</strain>
    </source>
</reference>
<dbReference type="GO" id="GO:0015074">
    <property type="term" value="P:DNA integration"/>
    <property type="evidence" value="ECO:0007669"/>
    <property type="project" value="InterPro"/>
</dbReference>
<dbReference type="InterPro" id="IPR002104">
    <property type="entry name" value="Integrase_catalytic"/>
</dbReference>
<organism evidence="3 4">
    <name type="scientific">Nocardioides panzhihuensis</name>
    <dbReference type="NCBI Taxonomy" id="860243"/>
    <lineage>
        <taxon>Bacteria</taxon>
        <taxon>Bacillati</taxon>
        <taxon>Actinomycetota</taxon>
        <taxon>Actinomycetes</taxon>
        <taxon>Propionibacteriales</taxon>
        <taxon>Nocardioidaceae</taxon>
        <taxon>Nocardioides</taxon>
    </lineage>
</organism>
<dbReference type="AlphaFoldDB" id="A0A7Z0IVE8"/>
<dbReference type="Gene3D" id="1.10.443.10">
    <property type="entry name" value="Intergrase catalytic core"/>
    <property type="match status" value="1"/>
</dbReference>
<dbReference type="Proteomes" id="UP000564496">
    <property type="component" value="Unassembled WGS sequence"/>
</dbReference>
<dbReference type="EMBL" id="JACBZR010000002">
    <property type="protein sequence ID" value="NYI81259.1"/>
    <property type="molecule type" value="Genomic_DNA"/>
</dbReference>
<dbReference type="InterPro" id="IPR050090">
    <property type="entry name" value="Tyrosine_recombinase_XerCD"/>
</dbReference>
<feature type="domain" description="Tyr recombinase" evidence="2">
    <location>
        <begin position="65"/>
        <end position="248"/>
    </location>
</feature>
<dbReference type="GO" id="GO:0006310">
    <property type="term" value="P:DNA recombination"/>
    <property type="evidence" value="ECO:0007669"/>
    <property type="project" value="UniProtKB-KW"/>
</dbReference>
<dbReference type="PANTHER" id="PTHR30349">
    <property type="entry name" value="PHAGE INTEGRASE-RELATED"/>
    <property type="match status" value="1"/>
</dbReference>
<evidence type="ECO:0000259" key="2">
    <source>
        <dbReference type="PROSITE" id="PS51898"/>
    </source>
</evidence>
<keyword evidence="4" id="KW-1185">Reference proteome</keyword>
<dbReference type="PROSITE" id="PS51898">
    <property type="entry name" value="TYR_RECOMBINASE"/>
    <property type="match status" value="1"/>
</dbReference>
<evidence type="ECO:0000313" key="3">
    <source>
        <dbReference type="EMBL" id="NYI81259.1"/>
    </source>
</evidence>
<dbReference type="SUPFAM" id="SSF56349">
    <property type="entry name" value="DNA breaking-rejoining enzymes"/>
    <property type="match status" value="1"/>
</dbReference>
<name>A0A7Z0IVE8_9ACTN</name>
<dbReference type="GO" id="GO:0003677">
    <property type="term" value="F:DNA binding"/>
    <property type="evidence" value="ECO:0007669"/>
    <property type="project" value="InterPro"/>
</dbReference>